<dbReference type="AlphaFoldDB" id="A0A371II65"/>
<dbReference type="EMBL" id="QJKJ01000033">
    <property type="protein sequence ID" value="RDY14668.1"/>
    <property type="molecule type" value="Genomic_DNA"/>
</dbReference>
<proteinExistence type="predicted"/>
<comment type="caution">
    <text evidence="1">The sequence shown here is derived from an EMBL/GenBank/DDBJ whole genome shotgun (WGS) entry which is preliminary data.</text>
</comment>
<name>A0A371II65_MUCPR</name>
<reference evidence="1" key="1">
    <citation type="submission" date="2018-05" db="EMBL/GenBank/DDBJ databases">
        <title>Draft genome of Mucuna pruriens seed.</title>
        <authorList>
            <person name="Nnadi N.E."/>
            <person name="Vos R."/>
            <person name="Hasami M.H."/>
            <person name="Devisetty U.K."/>
            <person name="Aguiy J.C."/>
        </authorList>
    </citation>
    <scope>NUCLEOTIDE SEQUENCE [LARGE SCALE GENOMIC DNA]</scope>
    <source>
        <strain evidence="1">JCA_2017</strain>
    </source>
</reference>
<dbReference type="Proteomes" id="UP000257109">
    <property type="component" value="Unassembled WGS sequence"/>
</dbReference>
<feature type="non-terminal residue" evidence="1">
    <location>
        <position position="74"/>
    </location>
</feature>
<keyword evidence="2" id="KW-1185">Reference proteome</keyword>
<gene>
    <name evidence="1" type="ORF">CR513_00251</name>
</gene>
<feature type="non-terminal residue" evidence="1">
    <location>
        <position position="1"/>
    </location>
</feature>
<evidence type="ECO:0000313" key="2">
    <source>
        <dbReference type="Proteomes" id="UP000257109"/>
    </source>
</evidence>
<accession>A0A371II65</accession>
<protein>
    <submittedName>
        <fullName evidence="1">Uncharacterized protein</fullName>
    </submittedName>
</protein>
<evidence type="ECO:0000313" key="1">
    <source>
        <dbReference type="EMBL" id="RDY14668.1"/>
    </source>
</evidence>
<organism evidence="1 2">
    <name type="scientific">Mucuna pruriens</name>
    <name type="common">Velvet bean</name>
    <name type="synonym">Dolichos pruriens</name>
    <dbReference type="NCBI Taxonomy" id="157652"/>
    <lineage>
        <taxon>Eukaryota</taxon>
        <taxon>Viridiplantae</taxon>
        <taxon>Streptophyta</taxon>
        <taxon>Embryophyta</taxon>
        <taxon>Tracheophyta</taxon>
        <taxon>Spermatophyta</taxon>
        <taxon>Magnoliopsida</taxon>
        <taxon>eudicotyledons</taxon>
        <taxon>Gunneridae</taxon>
        <taxon>Pentapetalae</taxon>
        <taxon>rosids</taxon>
        <taxon>fabids</taxon>
        <taxon>Fabales</taxon>
        <taxon>Fabaceae</taxon>
        <taxon>Papilionoideae</taxon>
        <taxon>50 kb inversion clade</taxon>
        <taxon>NPAAA clade</taxon>
        <taxon>indigoferoid/millettioid clade</taxon>
        <taxon>Phaseoleae</taxon>
        <taxon>Mucuna</taxon>
    </lineage>
</organism>
<sequence>MLIGHQILMIKGQPLMLVSFFTTPNLISWWSNNHTLVSKSSVESTDALSHDYVLLSQTKHIELDIFLVWQKILD</sequence>